<feature type="chain" id="PRO_5045740071" description="Secreted protein" evidence="1">
    <location>
        <begin position="27"/>
        <end position="124"/>
    </location>
</feature>
<dbReference type="Proteomes" id="UP001064087">
    <property type="component" value="Chromosome"/>
</dbReference>
<keyword evidence="3" id="KW-1185">Reference proteome</keyword>
<sequence length="124" mass="13647">MKRFILTLGAALVAAPFLTGSGLADAPDITDVHVEKDGMGWRFHVSILHPDSGWDHYADGWEVLDADGNVLATRKLHHPHVDEQPFTRSLGNVMLPDGTREVFVRASCSVENWSGEPTAVRVPY</sequence>
<dbReference type="RefSeq" id="WP_241188106.1">
    <property type="nucleotide sequence ID" value="NZ_CP106738.1"/>
</dbReference>
<accession>A0ABY6DFM1</accession>
<protein>
    <recommendedName>
        <fullName evidence="4">Secreted protein</fullName>
    </recommendedName>
</protein>
<keyword evidence="1" id="KW-0732">Signal</keyword>
<evidence type="ECO:0000313" key="2">
    <source>
        <dbReference type="EMBL" id="UXX84944.1"/>
    </source>
</evidence>
<evidence type="ECO:0008006" key="4">
    <source>
        <dbReference type="Google" id="ProtNLM"/>
    </source>
</evidence>
<proteinExistence type="predicted"/>
<organism evidence="2 3">
    <name type="scientific">Roseovarius pelagicus</name>
    <dbReference type="NCBI Taxonomy" id="2980108"/>
    <lineage>
        <taxon>Bacteria</taxon>
        <taxon>Pseudomonadati</taxon>
        <taxon>Pseudomonadota</taxon>
        <taxon>Alphaproteobacteria</taxon>
        <taxon>Rhodobacterales</taxon>
        <taxon>Roseobacteraceae</taxon>
        <taxon>Roseovarius</taxon>
    </lineage>
</organism>
<name>A0ABY6DFM1_9RHOB</name>
<evidence type="ECO:0000256" key="1">
    <source>
        <dbReference type="SAM" id="SignalP"/>
    </source>
</evidence>
<evidence type="ECO:0000313" key="3">
    <source>
        <dbReference type="Proteomes" id="UP001064087"/>
    </source>
</evidence>
<gene>
    <name evidence="2" type="ORF">N7U68_10005</name>
</gene>
<dbReference type="EMBL" id="CP106738">
    <property type="protein sequence ID" value="UXX84944.1"/>
    <property type="molecule type" value="Genomic_DNA"/>
</dbReference>
<feature type="signal peptide" evidence="1">
    <location>
        <begin position="1"/>
        <end position="26"/>
    </location>
</feature>
<reference evidence="2" key="1">
    <citation type="submission" date="2022-10" db="EMBL/GenBank/DDBJ databases">
        <title>Roseovarius pelagicus sp. nov., isolated from Arctic seawater.</title>
        <authorList>
            <person name="Hong Y.W."/>
            <person name="Hwang C.Y."/>
        </authorList>
    </citation>
    <scope>NUCLEOTIDE SEQUENCE</scope>
    <source>
        <strain evidence="2">HL-MP18</strain>
    </source>
</reference>